<sequence length="319" mass="36669">MKPVGGYFELELSKGRYAYHETPYTFKSGRSALHYILRVCKPALVYVPVYTCNALLQSFEAAGITYKRYAIDEKLDPVSLPALHSGEYFLYINYFGLKDATVEMLSARYGEQLIADCTQAFFVKGNGCSWFFNSCRKFFGVPDGAYLYPPGHLRPDVVEGRNETYTVAHLMQRFNGHVQEGYKAFTENEQLCGAEITGMSVLSEYLLSNTDHAGVINRRRANFSYLHQVFRDINRFSITAYEEGVPMVYPLMTGMPVDREKLYRNRIFVPTFWEEVKQADSRKFSTEIKLANNLLPLPIDHRYSEDDMQKMAEVIQLTI</sequence>
<dbReference type="SUPFAM" id="SSF53383">
    <property type="entry name" value="PLP-dependent transferases"/>
    <property type="match status" value="1"/>
</dbReference>
<dbReference type="AlphaFoldDB" id="A0A1V9GAM6"/>
<proteinExistence type="predicted"/>
<dbReference type="EMBL" id="LWBP01000035">
    <property type="protein sequence ID" value="OQP67508.1"/>
    <property type="molecule type" value="Genomic_DNA"/>
</dbReference>
<keyword evidence="2" id="KW-1185">Reference proteome</keyword>
<comment type="caution">
    <text evidence="1">The sequence shown here is derived from an EMBL/GenBank/DDBJ whole genome shotgun (WGS) entry which is preliminary data.</text>
</comment>
<dbReference type="OrthoDB" id="8955051at2"/>
<dbReference type="RefSeq" id="WP_081161864.1">
    <property type="nucleotide sequence ID" value="NZ_LWBP01000035.1"/>
</dbReference>
<dbReference type="Proteomes" id="UP000192276">
    <property type="component" value="Unassembled WGS sequence"/>
</dbReference>
<dbReference type="InterPro" id="IPR015424">
    <property type="entry name" value="PyrdxlP-dep_Trfase"/>
</dbReference>
<accession>A0A1V9GAM6</accession>
<evidence type="ECO:0008006" key="3">
    <source>
        <dbReference type="Google" id="ProtNLM"/>
    </source>
</evidence>
<organism evidence="1 2">
    <name type="scientific">Niastella populi</name>
    <dbReference type="NCBI Taxonomy" id="550983"/>
    <lineage>
        <taxon>Bacteria</taxon>
        <taxon>Pseudomonadati</taxon>
        <taxon>Bacteroidota</taxon>
        <taxon>Chitinophagia</taxon>
        <taxon>Chitinophagales</taxon>
        <taxon>Chitinophagaceae</taxon>
        <taxon>Niastella</taxon>
    </lineage>
</organism>
<name>A0A1V9GAM6_9BACT</name>
<dbReference type="STRING" id="550983.A4R26_12540"/>
<evidence type="ECO:0000313" key="2">
    <source>
        <dbReference type="Proteomes" id="UP000192276"/>
    </source>
</evidence>
<gene>
    <name evidence="1" type="ORF">A4R26_12540</name>
</gene>
<protein>
    <recommendedName>
        <fullName evidence="3">DegT/DnrJ/EryC1/StrS aminotransferase</fullName>
    </recommendedName>
</protein>
<reference evidence="2" key="1">
    <citation type="submission" date="2016-04" db="EMBL/GenBank/DDBJ databases">
        <authorList>
            <person name="Chen L."/>
            <person name="Zhuang W."/>
            <person name="Wang G."/>
        </authorList>
    </citation>
    <scope>NUCLEOTIDE SEQUENCE [LARGE SCALE GENOMIC DNA]</scope>
    <source>
        <strain evidence="2">208</strain>
    </source>
</reference>
<evidence type="ECO:0000313" key="1">
    <source>
        <dbReference type="EMBL" id="OQP67508.1"/>
    </source>
</evidence>